<evidence type="ECO:0000313" key="2">
    <source>
        <dbReference type="Proteomes" id="UP001162992"/>
    </source>
</evidence>
<proteinExistence type="predicted"/>
<name>A0ACC2EFX0_DIPCM</name>
<sequence length="374" mass="40197">MAMADIRNWNEDEYRASIVAEGASTTSTVFAVDFAPTRSLAPDRVTTASSDGSVAIYPIDMPSQSLLSHGLEEKEFCRCQWNAKPLLRLSPHDGPAYNLLTVGKGENALLLSCGDDGCIQGWLWQEIDGAISKGRDHLRANLELRNPQQRGPQSALLPVPETNALASDPEGKHIFSAAGDGCAYTWDLETGKVAMVFRGHCDYLHCIVSRPTTNQIITGSEDGTCKVWDCRSGFCVATLDSWNATKSAKMAVQKRPWVSCMALDPSENWLVCGNGGNCGTLWNLPVLEAATRIVTLAAPQAVAFTKDQIVVAGAWPRVSRFSFGGTLLSQVTCAPYSTFSISVHPSGITAVGGYGGIVDILSEFGSHLTTFSCK</sequence>
<reference evidence="2" key="1">
    <citation type="journal article" date="2024" name="Proc. Natl. Acad. Sci. U.S.A.">
        <title>Extraordinary preservation of gene collinearity over three hundred million years revealed in homosporous lycophytes.</title>
        <authorList>
            <person name="Li C."/>
            <person name="Wickell D."/>
            <person name="Kuo L.Y."/>
            <person name="Chen X."/>
            <person name="Nie B."/>
            <person name="Liao X."/>
            <person name="Peng D."/>
            <person name="Ji J."/>
            <person name="Jenkins J."/>
            <person name="Williams M."/>
            <person name="Shu S."/>
            <person name="Plott C."/>
            <person name="Barry K."/>
            <person name="Rajasekar S."/>
            <person name="Grimwood J."/>
            <person name="Han X."/>
            <person name="Sun S."/>
            <person name="Hou Z."/>
            <person name="He W."/>
            <person name="Dai G."/>
            <person name="Sun C."/>
            <person name="Schmutz J."/>
            <person name="Leebens-Mack J.H."/>
            <person name="Li F.W."/>
            <person name="Wang L."/>
        </authorList>
    </citation>
    <scope>NUCLEOTIDE SEQUENCE [LARGE SCALE GENOMIC DNA]</scope>
    <source>
        <strain evidence="2">cv. PW_Plant_1</strain>
    </source>
</reference>
<gene>
    <name evidence="1" type="ORF">O6H91_02G054400</name>
</gene>
<keyword evidence="2" id="KW-1185">Reference proteome</keyword>
<dbReference type="EMBL" id="CM055093">
    <property type="protein sequence ID" value="KAJ7565270.1"/>
    <property type="molecule type" value="Genomic_DNA"/>
</dbReference>
<protein>
    <submittedName>
        <fullName evidence="1">Uncharacterized protein</fullName>
    </submittedName>
</protein>
<evidence type="ECO:0000313" key="1">
    <source>
        <dbReference type="EMBL" id="KAJ7565270.1"/>
    </source>
</evidence>
<dbReference type="Proteomes" id="UP001162992">
    <property type="component" value="Chromosome 2"/>
</dbReference>
<accession>A0ACC2EFX0</accession>
<comment type="caution">
    <text evidence="1">The sequence shown here is derived from an EMBL/GenBank/DDBJ whole genome shotgun (WGS) entry which is preliminary data.</text>
</comment>
<organism evidence="1 2">
    <name type="scientific">Diphasiastrum complanatum</name>
    <name type="common">Issler's clubmoss</name>
    <name type="synonym">Lycopodium complanatum</name>
    <dbReference type="NCBI Taxonomy" id="34168"/>
    <lineage>
        <taxon>Eukaryota</taxon>
        <taxon>Viridiplantae</taxon>
        <taxon>Streptophyta</taxon>
        <taxon>Embryophyta</taxon>
        <taxon>Tracheophyta</taxon>
        <taxon>Lycopodiopsida</taxon>
        <taxon>Lycopodiales</taxon>
        <taxon>Lycopodiaceae</taxon>
        <taxon>Lycopodioideae</taxon>
        <taxon>Diphasiastrum</taxon>
    </lineage>
</organism>